<keyword evidence="2" id="KW-1185">Reference proteome</keyword>
<accession>A0A1W1WFG7</accession>
<dbReference type="OrthoDB" id="9873707at2"/>
<dbReference type="Proteomes" id="UP000192660">
    <property type="component" value="Unassembled WGS sequence"/>
</dbReference>
<dbReference type="RefSeq" id="WP_139793521.1">
    <property type="nucleotide sequence ID" value="NZ_FWWY01000001.1"/>
</dbReference>
<reference evidence="2" key="1">
    <citation type="submission" date="2017-04" db="EMBL/GenBank/DDBJ databases">
        <authorList>
            <person name="Varghese N."/>
            <person name="Submissions S."/>
        </authorList>
    </citation>
    <scope>NUCLEOTIDE SEQUENCE [LARGE SCALE GENOMIC DNA]</scope>
    <source>
        <strain evidence="2">DSM 9293</strain>
    </source>
</reference>
<evidence type="ECO:0000313" key="2">
    <source>
        <dbReference type="Proteomes" id="UP000192660"/>
    </source>
</evidence>
<protein>
    <submittedName>
        <fullName evidence="1">Uncharacterized protein</fullName>
    </submittedName>
</protein>
<dbReference type="AlphaFoldDB" id="A0A1W1WFG7"/>
<dbReference type="EMBL" id="FWWY01000001">
    <property type="protein sequence ID" value="SMC04985.1"/>
    <property type="molecule type" value="Genomic_DNA"/>
</dbReference>
<name>A0A1W1WFG7_SULTA</name>
<gene>
    <name evidence="1" type="ORF">SAMN00768000_1956</name>
</gene>
<proteinExistence type="predicted"/>
<organism evidence="1 2">
    <name type="scientific">Sulfobacillus thermosulfidooxidans (strain DSM 9293 / VKM B-1269 / AT-1)</name>
    <dbReference type="NCBI Taxonomy" id="929705"/>
    <lineage>
        <taxon>Bacteria</taxon>
        <taxon>Bacillati</taxon>
        <taxon>Bacillota</taxon>
        <taxon>Clostridia</taxon>
        <taxon>Eubacteriales</taxon>
        <taxon>Clostridiales Family XVII. Incertae Sedis</taxon>
        <taxon>Sulfobacillus</taxon>
    </lineage>
</organism>
<sequence>MMAILVVVLTVAFTPIFIALFGPGLWSFVKHLVWTALIHPSNQVIVLPGGWRRKAAWFVRPSKKPLPSEERDVS</sequence>
<evidence type="ECO:0000313" key="1">
    <source>
        <dbReference type="EMBL" id="SMC04985.1"/>
    </source>
</evidence>